<reference evidence="2 3" key="1">
    <citation type="submission" date="2023-01" db="EMBL/GenBank/DDBJ databases">
        <title>Analysis of 21 Apiospora genomes using comparative genomics revels a genus with tremendous synthesis potential of carbohydrate active enzymes and secondary metabolites.</title>
        <authorList>
            <person name="Sorensen T."/>
        </authorList>
    </citation>
    <scope>NUCLEOTIDE SEQUENCE [LARGE SCALE GENOMIC DNA]</scope>
    <source>
        <strain evidence="2 3">CBS 20057</strain>
    </source>
</reference>
<name>A0ABR1SN62_9PEZI</name>
<evidence type="ECO:0000313" key="3">
    <source>
        <dbReference type="Proteomes" id="UP001396898"/>
    </source>
</evidence>
<evidence type="ECO:0008006" key="4">
    <source>
        <dbReference type="Google" id="ProtNLM"/>
    </source>
</evidence>
<protein>
    <recommendedName>
        <fullName evidence="4">TAZ-type domain-containing protein</fullName>
    </recommendedName>
</protein>
<comment type="caution">
    <text evidence="2">The sequence shown here is derived from an EMBL/GenBank/DDBJ whole genome shotgun (WGS) entry which is preliminary data.</text>
</comment>
<feature type="region of interest" description="Disordered" evidence="1">
    <location>
        <begin position="96"/>
        <end position="144"/>
    </location>
</feature>
<accession>A0ABR1SN62</accession>
<dbReference type="Proteomes" id="UP001396898">
    <property type="component" value="Unassembled WGS sequence"/>
</dbReference>
<feature type="compositionally biased region" description="Acidic residues" evidence="1">
    <location>
        <begin position="104"/>
        <end position="121"/>
    </location>
</feature>
<feature type="compositionally biased region" description="Basic and acidic residues" evidence="1">
    <location>
        <begin position="122"/>
        <end position="133"/>
    </location>
</feature>
<keyword evidence="3" id="KW-1185">Reference proteome</keyword>
<sequence>MSPATHHCPGRRFPGRACRPLNADGVCPVHQTFCQRDRIKHLNTEPCPACEKRAFHQELAKQFEQDMRSIKIQVDEKIENLVYEFNKRLGKFVEVSSKKRDGELDGEIDEDENDTEEQDVEDHEKHDEDHEKPAAGGVVENGNN</sequence>
<proteinExistence type="predicted"/>
<evidence type="ECO:0000256" key="1">
    <source>
        <dbReference type="SAM" id="MobiDB-lite"/>
    </source>
</evidence>
<dbReference type="EMBL" id="JAQQWI010000005">
    <property type="protein sequence ID" value="KAK8035773.1"/>
    <property type="molecule type" value="Genomic_DNA"/>
</dbReference>
<gene>
    <name evidence="2" type="ORF">PG991_001846</name>
</gene>
<organism evidence="2 3">
    <name type="scientific">Apiospora marii</name>
    <dbReference type="NCBI Taxonomy" id="335849"/>
    <lineage>
        <taxon>Eukaryota</taxon>
        <taxon>Fungi</taxon>
        <taxon>Dikarya</taxon>
        <taxon>Ascomycota</taxon>
        <taxon>Pezizomycotina</taxon>
        <taxon>Sordariomycetes</taxon>
        <taxon>Xylariomycetidae</taxon>
        <taxon>Amphisphaeriales</taxon>
        <taxon>Apiosporaceae</taxon>
        <taxon>Apiospora</taxon>
    </lineage>
</organism>
<evidence type="ECO:0000313" key="2">
    <source>
        <dbReference type="EMBL" id="KAK8035773.1"/>
    </source>
</evidence>